<name>A0A1H0TU31_9BURK</name>
<dbReference type="RefSeq" id="WP_279616013.1">
    <property type="nucleotide sequence ID" value="NZ_FNJL01000016.1"/>
</dbReference>
<accession>A0A1H0TU31</accession>
<evidence type="ECO:0000256" key="1">
    <source>
        <dbReference type="ARBA" id="ARBA00022670"/>
    </source>
</evidence>
<keyword evidence="3" id="KW-0788">Thiol protease</keyword>
<dbReference type="AlphaFoldDB" id="A0A1H0TU31"/>
<dbReference type="Gene3D" id="3.90.70.20">
    <property type="match status" value="1"/>
</dbReference>
<proteinExistence type="predicted"/>
<sequence length="246" mass="26599">MPGRSPVIHGICASQPRADEPAYAPGASGWAAKRSAAFDQASALSRVDPDHLGACVIYSLLWMNDVSSGQGNAASRMARLDRSTQEIISLHEQYVERVEHSDQDPHRRKEPLLQTARAQGVEPAGNTMAIDILENEEAAMAEIAGILSQRGSSHLLWLGNLGSNNHAIAAHAADGRCILFDANLGEFRLRPSEVPMVMREIVARNSLDFPIPEILVMPMRTQACNLVKAPGPRAGTPSRTPDPAWS</sequence>
<reference evidence="7" key="1">
    <citation type="submission" date="2016-10" db="EMBL/GenBank/DDBJ databases">
        <authorList>
            <person name="Varghese N."/>
            <person name="Submissions S."/>
        </authorList>
    </citation>
    <scope>NUCLEOTIDE SEQUENCE [LARGE SCALE GENOMIC DNA]</scope>
    <source>
        <strain evidence="7">DSM 17101</strain>
    </source>
</reference>
<keyword evidence="1" id="KW-0645">Protease</keyword>
<dbReference type="Proteomes" id="UP000199317">
    <property type="component" value="Unassembled WGS sequence"/>
</dbReference>
<evidence type="ECO:0000256" key="4">
    <source>
        <dbReference type="SAM" id="MobiDB-lite"/>
    </source>
</evidence>
<dbReference type="InterPro" id="IPR038765">
    <property type="entry name" value="Papain-like_cys_pep_sf"/>
</dbReference>
<evidence type="ECO:0000259" key="5">
    <source>
        <dbReference type="Pfam" id="PF03543"/>
    </source>
</evidence>
<dbReference type="InterPro" id="IPR006473">
    <property type="entry name" value="Peptidase_C58_Yopt"/>
</dbReference>
<gene>
    <name evidence="6" type="ORF">SAMN04489708_11672</name>
</gene>
<organism evidence="6 7">
    <name type="scientific">Paracidovorax cattleyae</name>
    <dbReference type="NCBI Taxonomy" id="80868"/>
    <lineage>
        <taxon>Bacteria</taxon>
        <taxon>Pseudomonadati</taxon>
        <taxon>Pseudomonadota</taxon>
        <taxon>Betaproteobacteria</taxon>
        <taxon>Burkholderiales</taxon>
        <taxon>Comamonadaceae</taxon>
        <taxon>Paracidovorax</taxon>
    </lineage>
</organism>
<dbReference type="SUPFAM" id="SSF54001">
    <property type="entry name" value="Cysteine proteinases"/>
    <property type="match status" value="1"/>
</dbReference>
<dbReference type="GO" id="GO:0004197">
    <property type="term" value="F:cysteine-type endopeptidase activity"/>
    <property type="evidence" value="ECO:0007669"/>
    <property type="project" value="InterPro"/>
</dbReference>
<feature type="region of interest" description="Disordered" evidence="4">
    <location>
        <begin position="227"/>
        <end position="246"/>
    </location>
</feature>
<dbReference type="Pfam" id="PF03543">
    <property type="entry name" value="Peptidase_C58"/>
    <property type="match status" value="1"/>
</dbReference>
<evidence type="ECO:0000256" key="2">
    <source>
        <dbReference type="ARBA" id="ARBA00022801"/>
    </source>
</evidence>
<evidence type="ECO:0000313" key="7">
    <source>
        <dbReference type="Proteomes" id="UP000199317"/>
    </source>
</evidence>
<feature type="domain" description="Peptidase C58 YopT-type" evidence="5">
    <location>
        <begin position="48"/>
        <end position="193"/>
    </location>
</feature>
<evidence type="ECO:0000256" key="3">
    <source>
        <dbReference type="ARBA" id="ARBA00022807"/>
    </source>
</evidence>
<dbReference type="GO" id="GO:0006508">
    <property type="term" value="P:proteolysis"/>
    <property type="evidence" value="ECO:0007669"/>
    <property type="project" value="UniProtKB-KW"/>
</dbReference>
<dbReference type="EMBL" id="FNJL01000016">
    <property type="protein sequence ID" value="SDP57046.1"/>
    <property type="molecule type" value="Genomic_DNA"/>
</dbReference>
<keyword evidence="2" id="KW-0378">Hydrolase</keyword>
<keyword evidence="7" id="KW-1185">Reference proteome</keyword>
<protein>
    <submittedName>
        <fullName evidence="6">Virulence surface antigen</fullName>
    </submittedName>
</protein>
<evidence type="ECO:0000313" key="6">
    <source>
        <dbReference type="EMBL" id="SDP57046.1"/>
    </source>
</evidence>